<organism evidence="1 2">
    <name type="scientific">Plakobranchus ocellatus</name>
    <dbReference type="NCBI Taxonomy" id="259542"/>
    <lineage>
        <taxon>Eukaryota</taxon>
        <taxon>Metazoa</taxon>
        <taxon>Spiralia</taxon>
        <taxon>Lophotrochozoa</taxon>
        <taxon>Mollusca</taxon>
        <taxon>Gastropoda</taxon>
        <taxon>Heterobranchia</taxon>
        <taxon>Euthyneura</taxon>
        <taxon>Panpulmonata</taxon>
        <taxon>Sacoglossa</taxon>
        <taxon>Placobranchoidea</taxon>
        <taxon>Plakobranchidae</taxon>
        <taxon>Plakobranchus</taxon>
    </lineage>
</organism>
<evidence type="ECO:0000313" key="2">
    <source>
        <dbReference type="Proteomes" id="UP000735302"/>
    </source>
</evidence>
<proteinExistence type="predicted"/>
<name>A0AAV3ZHY2_9GAST</name>
<keyword evidence="2" id="KW-1185">Reference proteome</keyword>
<comment type="caution">
    <text evidence="1">The sequence shown here is derived from an EMBL/GenBank/DDBJ whole genome shotgun (WGS) entry which is preliminary data.</text>
</comment>
<reference evidence="1 2" key="1">
    <citation type="journal article" date="2021" name="Elife">
        <title>Chloroplast acquisition without the gene transfer in kleptoplastic sea slugs, Plakobranchus ocellatus.</title>
        <authorList>
            <person name="Maeda T."/>
            <person name="Takahashi S."/>
            <person name="Yoshida T."/>
            <person name="Shimamura S."/>
            <person name="Takaki Y."/>
            <person name="Nagai Y."/>
            <person name="Toyoda A."/>
            <person name="Suzuki Y."/>
            <person name="Arimoto A."/>
            <person name="Ishii H."/>
            <person name="Satoh N."/>
            <person name="Nishiyama T."/>
            <person name="Hasebe M."/>
            <person name="Maruyama T."/>
            <person name="Minagawa J."/>
            <person name="Obokata J."/>
            <person name="Shigenobu S."/>
        </authorList>
    </citation>
    <scope>NUCLEOTIDE SEQUENCE [LARGE SCALE GENOMIC DNA]</scope>
</reference>
<gene>
    <name evidence="1" type="ORF">PoB_002064300</name>
</gene>
<dbReference type="Proteomes" id="UP000735302">
    <property type="component" value="Unassembled WGS sequence"/>
</dbReference>
<evidence type="ECO:0000313" key="1">
    <source>
        <dbReference type="EMBL" id="GFN94137.1"/>
    </source>
</evidence>
<sequence>MSIFPYGLCVFSMTRTDSVRRKNCSNFRLHYNKCSVLLEYLTPSAVCPAATWSPPEPLPKINRLTVAHPLVLRLRIPC</sequence>
<protein>
    <submittedName>
        <fullName evidence="1">Uncharacterized protein</fullName>
    </submittedName>
</protein>
<dbReference type="AlphaFoldDB" id="A0AAV3ZHY2"/>
<accession>A0AAV3ZHY2</accession>
<dbReference type="EMBL" id="BLXT01002413">
    <property type="protein sequence ID" value="GFN94137.1"/>
    <property type="molecule type" value="Genomic_DNA"/>
</dbReference>